<dbReference type="SUPFAM" id="SSF88723">
    <property type="entry name" value="PIN domain-like"/>
    <property type="match status" value="1"/>
</dbReference>
<evidence type="ECO:0000313" key="4">
    <source>
        <dbReference type="Proteomes" id="UP000640725"/>
    </source>
</evidence>
<dbReference type="InterPro" id="IPR029060">
    <property type="entry name" value="PIN-like_dom_sf"/>
</dbReference>
<keyword evidence="4" id="KW-1185">Reference proteome</keyword>
<dbReference type="EMBL" id="JADEWU010000010">
    <property type="protein sequence ID" value="MBE9142992.1"/>
    <property type="molecule type" value="Genomic_DNA"/>
</dbReference>
<dbReference type="InterPro" id="IPR002716">
    <property type="entry name" value="PIN_dom"/>
</dbReference>
<dbReference type="InterPro" id="IPR044153">
    <property type="entry name" value="PIN_Pae0151-like"/>
</dbReference>
<evidence type="ECO:0000259" key="2">
    <source>
        <dbReference type="Pfam" id="PF01850"/>
    </source>
</evidence>
<dbReference type="PANTHER" id="PTHR35901">
    <property type="entry name" value="RIBONUCLEASE VAPC3"/>
    <property type="match status" value="1"/>
</dbReference>
<dbReference type="Proteomes" id="UP000640725">
    <property type="component" value="Unassembled WGS sequence"/>
</dbReference>
<dbReference type="CDD" id="cd09873">
    <property type="entry name" value="PIN_Pae0151-like"/>
    <property type="match status" value="1"/>
</dbReference>
<name>A0ABR9U966_9CYAN</name>
<dbReference type="RefSeq" id="WP_193868607.1">
    <property type="nucleotide sequence ID" value="NZ_JADEWU010000010.1"/>
</dbReference>
<proteinExistence type="predicted"/>
<protein>
    <submittedName>
        <fullName evidence="3">Type II toxin-antitoxin system VapC family toxin</fullName>
    </submittedName>
</protein>
<feature type="domain" description="PIN" evidence="2">
    <location>
        <begin position="5"/>
        <end position="124"/>
    </location>
</feature>
<sequence>MAKFVVDANVAIKWVIPEVHTEIALRLLDDDANVLLVPDFFFPEIGNILWKRVRRGDLTLEQAKDSLDELKRMNLQICSSEPLISSALEIATRVNQAVYDCVYLTLAVNHHCSMVTADERFVNATRNDVFSSSICWIEDLP</sequence>
<dbReference type="PANTHER" id="PTHR35901:SF1">
    <property type="entry name" value="EXONUCLEASE VAPC9"/>
    <property type="match status" value="1"/>
</dbReference>
<evidence type="ECO:0000313" key="3">
    <source>
        <dbReference type="EMBL" id="MBE9142992.1"/>
    </source>
</evidence>
<gene>
    <name evidence="3" type="ORF">IQ236_07120</name>
</gene>
<evidence type="ECO:0000256" key="1">
    <source>
        <dbReference type="ARBA" id="ARBA00022842"/>
    </source>
</evidence>
<organism evidence="3 4">
    <name type="scientific">Planktothrix mougeotii LEGE 06226</name>
    <dbReference type="NCBI Taxonomy" id="1828728"/>
    <lineage>
        <taxon>Bacteria</taxon>
        <taxon>Bacillati</taxon>
        <taxon>Cyanobacteriota</taxon>
        <taxon>Cyanophyceae</taxon>
        <taxon>Oscillatoriophycideae</taxon>
        <taxon>Oscillatoriales</taxon>
        <taxon>Microcoleaceae</taxon>
        <taxon>Planktothrix</taxon>
    </lineage>
</organism>
<reference evidence="3 4" key="1">
    <citation type="submission" date="2020-10" db="EMBL/GenBank/DDBJ databases">
        <authorList>
            <person name="Castelo-Branco R."/>
            <person name="Eusebio N."/>
            <person name="Adriana R."/>
            <person name="Vieira A."/>
            <person name="Brugerolle De Fraissinette N."/>
            <person name="Rezende De Castro R."/>
            <person name="Schneider M.P."/>
            <person name="Vasconcelos V."/>
            <person name="Leao P.N."/>
        </authorList>
    </citation>
    <scope>NUCLEOTIDE SEQUENCE [LARGE SCALE GENOMIC DNA]</scope>
    <source>
        <strain evidence="3 4">LEGE 06226</strain>
    </source>
</reference>
<dbReference type="InterPro" id="IPR051619">
    <property type="entry name" value="TypeII_TA_RNase_PINc/VapC"/>
</dbReference>
<accession>A0ABR9U966</accession>
<keyword evidence="1" id="KW-0460">Magnesium</keyword>
<comment type="caution">
    <text evidence="3">The sequence shown here is derived from an EMBL/GenBank/DDBJ whole genome shotgun (WGS) entry which is preliminary data.</text>
</comment>
<dbReference type="Gene3D" id="3.40.50.1010">
    <property type="entry name" value="5'-nuclease"/>
    <property type="match status" value="1"/>
</dbReference>
<dbReference type="Pfam" id="PF01850">
    <property type="entry name" value="PIN"/>
    <property type="match status" value="1"/>
</dbReference>